<evidence type="ECO:0000313" key="11">
    <source>
        <dbReference type="EMBL" id="MEP0864556.1"/>
    </source>
</evidence>
<evidence type="ECO:0000259" key="10">
    <source>
        <dbReference type="PROSITE" id="PS50885"/>
    </source>
</evidence>
<comment type="caution">
    <text evidence="11">The sequence shown here is derived from an EMBL/GenBank/DDBJ whole genome shotgun (WGS) entry which is preliminary data.</text>
</comment>
<dbReference type="Gene3D" id="3.30.70.1230">
    <property type="entry name" value="Nucleotide cyclase"/>
    <property type="match status" value="1"/>
</dbReference>
<evidence type="ECO:0000256" key="5">
    <source>
        <dbReference type="ARBA" id="ARBA00023136"/>
    </source>
</evidence>
<proteinExistence type="inferred from homology"/>
<dbReference type="PANTHER" id="PTHR11920:SF335">
    <property type="entry name" value="GUANYLATE CYCLASE"/>
    <property type="match status" value="1"/>
</dbReference>
<dbReference type="RefSeq" id="WP_190424870.1">
    <property type="nucleotide sequence ID" value="NZ_JAMPKK010000014.1"/>
</dbReference>
<feature type="transmembrane region" description="Helical" evidence="8">
    <location>
        <begin position="275"/>
        <end position="302"/>
    </location>
</feature>
<dbReference type="PANTHER" id="PTHR11920">
    <property type="entry name" value="GUANYLYL CYCLASE"/>
    <property type="match status" value="1"/>
</dbReference>
<dbReference type="Gene3D" id="6.10.340.10">
    <property type="match status" value="1"/>
</dbReference>
<evidence type="ECO:0000256" key="7">
    <source>
        <dbReference type="RuleBase" id="RU000405"/>
    </source>
</evidence>
<evidence type="ECO:0000256" key="8">
    <source>
        <dbReference type="SAM" id="Phobius"/>
    </source>
</evidence>
<dbReference type="SMART" id="SM00304">
    <property type="entry name" value="HAMP"/>
    <property type="match status" value="1"/>
</dbReference>
<dbReference type="InterPro" id="IPR001054">
    <property type="entry name" value="A/G_cyclase"/>
</dbReference>
<evidence type="ECO:0000256" key="1">
    <source>
        <dbReference type="ARBA" id="ARBA00004370"/>
    </source>
</evidence>
<keyword evidence="5 8" id="KW-0472">Membrane</keyword>
<comment type="subcellular location">
    <subcellularLocation>
        <location evidence="1">Membrane</location>
    </subcellularLocation>
</comment>
<dbReference type="InterPro" id="IPR029787">
    <property type="entry name" value="Nucleotide_cyclase"/>
</dbReference>
<keyword evidence="4 8" id="KW-1133">Transmembrane helix</keyword>
<dbReference type="EMBL" id="JAMPKK010000014">
    <property type="protein sequence ID" value="MEP0864556.1"/>
    <property type="molecule type" value="Genomic_DNA"/>
</dbReference>
<dbReference type="PROSITE" id="PS50125">
    <property type="entry name" value="GUANYLATE_CYCLASE_2"/>
    <property type="match status" value="1"/>
</dbReference>
<dbReference type="SUPFAM" id="SSF55073">
    <property type="entry name" value="Nucleotide cyclase"/>
    <property type="match status" value="1"/>
</dbReference>
<dbReference type="PROSITE" id="PS50885">
    <property type="entry name" value="HAMP"/>
    <property type="match status" value="1"/>
</dbReference>
<evidence type="ECO:0000313" key="12">
    <source>
        <dbReference type="Proteomes" id="UP001442494"/>
    </source>
</evidence>
<dbReference type="InterPro" id="IPR003660">
    <property type="entry name" value="HAMP_dom"/>
</dbReference>
<evidence type="ECO:0000256" key="3">
    <source>
        <dbReference type="ARBA" id="ARBA00022741"/>
    </source>
</evidence>
<protein>
    <submittedName>
        <fullName evidence="11">HAMP domain-containing protein</fullName>
    </submittedName>
</protein>
<dbReference type="Pfam" id="PF05228">
    <property type="entry name" value="CHASE4"/>
    <property type="match status" value="1"/>
</dbReference>
<feature type="domain" description="Guanylate cyclase" evidence="9">
    <location>
        <begin position="397"/>
        <end position="524"/>
    </location>
</feature>
<evidence type="ECO:0000256" key="4">
    <source>
        <dbReference type="ARBA" id="ARBA00022989"/>
    </source>
</evidence>
<organism evidence="11 12">
    <name type="scientific">Funiculus sociatus GB2-A5</name>
    <dbReference type="NCBI Taxonomy" id="2933946"/>
    <lineage>
        <taxon>Bacteria</taxon>
        <taxon>Bacillati</taxon>
        <taxon>Cyanobacteriota</taxon>
        <taxon>Cyanophyceae</taxon>
        <taxon>Coleofasciculales</taxon>
        <taxon>Coleofasciculaceae</taxon>
        <taxon>Funiculus</taxon>
    </lineage>
</organism>
<dbReference type="SMART" id="SM00044">
    <property type="entry name" value="CYCc"/>
    <property type="match status" value="1"/>
</dbReference>
<dbReference type="CDD" id="cd07302">
    <property type="entry name" value="CHD"/>
    <property type="match status" value="1"/>
</dbReference>
<reference evidence="11 12" key="1">
    <citation type="submission" date="2022-04" db="EMBL/GenBank/DDBJ databases">
        <title>Positive selection, recombination, and allopatry shape intraspecific diversity of widespread and dominant cyanobacteria.</title>
        <authorList>
            <person name="Wei J."/>
            <person name="Shu W."/>
            <person name="Hu C."/>
        </authorList>
    </citation>
    <scope>NUCLEOTIDE SEQUENCE [LARGE SCALE GENOMIC DNA]</scope>
    <source>
        <strain evidence="11 12">GB2-A5</strain>
    </source>
</reference>
<keyword evidence="2 8" id="KW-0812">Transmembrane</keyword>
<dbReference type="InterPro" id="IPR018297">
    <property type="entry name" value="A/G_cyclase_CS"/>
</dbReference>
<keyword evidence="12" id="KW-1185">Reference proteome</keyword>
<dbReference type="InterPro" id="IPR007892">
    <property type="entry name" value="CHASE4"/>
</dbReference>
<comment type="similarity">
    <text evidence="7">Belongs to the adenylyl cyclase class-4/guanylyl cyclase family.</text>
</comment>
<dbReference type="CDD" id="cd06225">
    <property type="entry name" value="HAMP"/>
    <property type="match status" value="1"/>
</dbReference>
<evidence type="ECO:0000256" key="6">
    <source>
        <dbReference type="ARBA" id="ARBA00023239"/>
    </source>
</evidence>
<dbReference type="Proteomes" id="UP001442494">
    <property type="component" value="Unassembled WGS sequence"/>
</dbReference>
<dbReference type="PROSITE" id="PS00452">
    <property type="entry name" value="GUANYLATE_CYCLASE_1"/>
    <property type="match status" value="1"/>
</dbReference>
<evidence type="ECO:0000259" key="9">
    <source>
        <dbReference type="PROSITE" id="PS50125"/>
    </source>
</evidence>
<keyword evidence="6 7" id="KW-0456">Lyase</keyword>
<name>A0ABV0JM88_9CYAN</name>
<accession>A0ABV0JM88</accession>
<dbReference type="InterPro" id="IPR050401">
    <property type="entry name" value="Cyclic_nucleotide_synthase"/>
</dbReference>
<sequence length="574" mass="63590">MKLREKTLLAIGVTVVSLIGVLYLTSSTILVNGFAKLQEREAYRNAQRVQDALSNYLSDFSALNDQWAVWDDTYKFIKDGNSLYIEQNLNDFSLRPLKSNLILFINSKGELVIGRSFDLKQHQVVPIPKNVQTYLAANRYLLQDPQQQQRFTGIVLLPDGPMAIAAGPILNSQGQGSSRGTLILGRYLDAEKIQYLSKLTHLPITAYQVNDPQLPSDFQSVRSTLSKMSDSSILVKPLRDGLVVGYVLLRDIYGKPALLLRVDLPKEFYQQSQFLLTYLVVSLGISTLVVGILFTGATLLLLEKLVLSRLAYLSTEVKSIGSSGDLSMRVLSAGKDELSILARTINWMLEALESSLKDLTAEQEKAERLLQNILPQAIAERLKKEQRTIADNFAEVTVLFADIVGFTQLAAQTSPVELVNLLNQIFSAFDQLAEQHGLEKIKTIGDAYMVVGGLPTPREDHAEAIAQMALDMQNEITRFNIANGLNFSIRIGINTGPVVAGVIGLKKFIYDLWGDTVNIASRMESHGKPGSIQITAATKECLHNKYHLQERGSIQIKGKGEMTTYLLIGIKTES</sequence>
<keyword evidence="3" id="KW-0547">Nucleotide-binding</keyword>
<feature type="domain" description="HAMP" evidence="10">
    <location>
        <begin position="304"/>
        <end position="357"/>
    </location>
</feature>
<feature type="transmembrane region" description="Helical" evidence="8">
    <location>
        <begin position="7"/>
        <end position="25"/>
    </location>
</feature>
<dbReference type="Pfam" id="PF00211">
    <property type="entry name" value="Guanylate_cyc"/>
    <property type="match status" value="1"/>
</dbReference>
<dbReference type="Pfam" id="PF00672">
    <property type="entry name" value="HAMP"/>
    <property type="match status" value="1"/>
</dbReference>
<gene>
    <name evidence="11" type="ORF">NDI37_08755</name>
</gene>
<evidence type="ECO:0000256" key="2">
    <source>
        <dbReference type="ARBA" id="ARBA00022692"/>
    </source>
</evidence>